<reference evidence="4" key="1">
    <citation type="submission" date="2016-11" db="UniProtKB">
        <authorList>
            <consortium name="WormBaseParasite"/>
        </authorList>
    </citation>
    <scope>IDENTIFICATION</scope>
</reference>
<protein>
    <submittedName>
        <fullName evidence="4">Cwf21 domain-containing protein</fullName>
    </submittedName>
</protein>
<keyword evidence="1" id="KW-0175">Coiled coil</keyword>
<name>A0A1I8B158_MELHA</name>
<feature type="compositionally biased region" description="Low complexity" evidence="2">
    <location>
        <begin position="183"/>
        <end position="242"/>
    </location>
</feature>
<feature type="region of interest" description="Disordered" evidence="2">
    <location>
        <begin position="153"/>
        <end position="242"/>
    </location>
</feature>
<sequence>MGHVIKKSDYENAVVLNVSRKRSPSPRGRPVTDEMGELINASKGLQLKVQQLEANLEQQGFELERVKAERDKLARAVDLIISGSNQAFEKFKSSVPNWCKVDNNGNLLVDFLSCSFIALHFSVLILAGATGDDTGEGAEDQIYGVFRGVQAPKESKSNNGVQESTVQSSSGVQESTVQSSSGVQESTVQESTVQESTVQSSSGVQESTVQSNSGVQESTVQESTVQSSSGVQESTVQSNSGR</sequence>
<organism evidence="3 4">
    <name type="scientific">Meloidogyne hapla</name>
    <name type="common">Root-knot nematode worm</name>
    <dbReference type="NCBI Taxonomy" id="6305"/>
    <lineage>
        <taxon>Eukaryota</taxon>
        <taxon>Metazoa</taxon>
        <taxon>Ecdysozoa</taxon>
        <taxon>Nematoda</taxon>
        <taxon>Chromadorea</taxon>
        <taxon>Rhabditida</taxon>
        <taxon>Tylenchina</taxon>
        <taxon>Tylenchomorpha</taxon>
        <taxon>Tylenchoidea</taxon>
        <taxon>Meloidogynidae</taxon>
        <taxon>Meloidogyninae</taxon>
        <taxon>Meloidogyne</taxon>
    </lineage>
</organism>
<dbReference type="Proteomes" id="UP000095281">
    <property type="component" value="Unplaced"/>
</dbReference>
<evidence type="ECO:0000256" key="2">
    <source>
        <dbReference type="SAM" id="MobiDB-lite"/>
    </source>
</evidence>
<feature type="compositionally biased region" description="Polar residues" evidence="2">
    <location>
        <begin position="157"/>
        <end position="182"/>
    </location>
</feature>
<keyword evidence="3" id="KW-1185">Reference proteome</keyword>
<dbReference type="AlphaFoldDB" id="A0A1I8B158"/>
<evidence type="ECO:0000256" key="1">
    <source>
        <dbReference type="SAM" id="Coils"/>
    </source>
</evidence>
<evidence type="ECO:0000313" key="3">
    <source>
        <dbReference type="Proteomes" id="UP000095281"/>
    </source>
</evidence>
<feature type="coiled-coil region" evidence="1">
    <location>
        <begin position="35"/>
        <end position="69"/>
    </location>
</feature>
<proteinExistence type="predicted"/>
<dbReference type="WBParaSite" id="MhA1_Contig123.frz3.gene92">
    <property type="protein sequence ID" value="MhA1_Contig123.frz3.gene92"/>
    <property type="gene ID" value="MhA1_Contig123.frz3.gene92"/>
</dbReference>
<accession>A0A1I8B158</accession>
<evidence type="ECO:0000313" key="4">
    <source>
        <dbReference type="WBParaSite" id="MhA1_Contig123.frz3.gene92"/>
    </source>
</evidence>